<evidence type="ECO:0000313" key="2">
    <source>
        <dbReference type="EMBL" id="CAK8994372.1"/>
    </source>
</evidence>
<dbReference type="InterPro" id="IPR011989">
    <property type="entry name" value="ARM-like"/>
</dbReference>
<dbReference type="Pfam" id="PF01603">
    <property type="entry name" value="B56"/>
    <property type="match status" value="1"/>
</dbReference>
<evidence type="ECO:0008006" key="4">
    <source>
        <dbReference type="Google" id="ProtNLM"/>
    </source>
</evidence>
<feature type="compositionally biased region" description="Basic and acidic residues" evidence="1">
    <location>
        <begin position="76"/>
        <end position="93"/>
    </location>
</feature>
<evidence type="ECO:0000256" key="1">
    <source>
        <dbReference type="SAM" id="MobiDB-lite"/>
    </source>
</evidence>
<dbReference type="PANTHER" id="PTHR10257">
    <property type="entry name" value="SERINE/THREONINE PROTEIN PHOSPHATASE 2A PP2A REGULATORY SUBUNIT B"/>
    <property type="match status" value="1"/>
</dbReference>
<feature type="region of interest" description="Disordered" evidence="1">
    <location>
        <begin position="557"/>
        <end position="576"/>
    </location>
</feature>
<dbReference type="Gene3D" id="2.60.60.30">
    <property type="entry name" value="sav2460 like domains"/>
    <property type="match status" value="1"/>
</dbReference>
<dbReference type="SUPFAM" id="SSF48371">
    <property type="entry name" value="ARM repeat"/>
    <property type="match status" value="1"/>
</dbReference>
<accession>A0ABP0HX84</accession>
<dbReference type="Proteomes" id="UP001642484">
    <property type="component" value="Unassembled WGS sequence"/>
</dbReference>
<feature type="compositionally biased region" description="Polar residues" evidence="1">
    <location>
        <begin position="53"/>
        <end position="66"/>
    </location>
</feature>
<dbReference type="InterPro" id="IPR002554">
    <property type="entry name" value="PP2A_B56"/>
</dbReference>
<feature type="region of interest" description="Disordered" evidence="1">
    <location>
        <begin position="191"/>
        <end position="219"/>
    </location>
</feature>
<feature type="region of interest" description="Disordered" evidence="1">
    <location>
        <begin position="35"/>
        <end position="118"/>
    </location>
</feature>
<keyword evidence="3" id="KW-1185">Reference proteome</keyword>
<dbReference type="Gene3D" id="1.25.10.10">
    <property type="entry name" value="Leucine-rich Repeat Variant"/>
    <property type="match status" value="1"/>
</dbReference>
<feature type="compositionally biased region" description="Low complexity" evidence="1">
    <location>
        <begin position="35"/>
        <end position="46"/>
    </location>
</feature>
<evidence type="ECO:0000313" key="3">
    <source>
        <dbReference type="Proteomes" id="UP001642484"/>
    </source>
</evidence>
<dbReference type="PANTHER" id="PTHR10257:SF3">
    <property type="entry name" value="SERINE_THREONINE-PROTEIN PHOSPHATASE 2A 56 KDA REGULATORY SUBUNIT GAMMA ISOFORM"/>
    <property type="match status" value="1"/>
</dbReference>
<protein>
    <recommendedName>
        <fullName evidence="4">TerD domain-containing protein</fullName>
    </recommendedName>
</protein>
<feature type="region of interest" description="Disordered" evidence="1">
    <location>
        <begin position="583"/>
        <end position="612"/>
    </location>
</feature>
<organism evidence="2 3">
    <name type="scientific">Durusdinium trenchii</name>
    <dbReference type="NCBI Taxonomy" id="1381693"/>
    <lineage>
        <taxon>Eukaryota</taxon>
        <taxon>Sar</taxon>
        <taxon>Alveolata</taxon>
        <taxon>Dinophyceae</taxon>
        <taxon>Suessiales</taxon>
        <taxon>Symbiodiniaceae</taxon>
        <taxon>Durusdinium</taxon>
    </lineage>
</organism>
<name>A0ABP0HX84_9DINO</name>
<comment type="caution">
    <text evidence="2">The sequence shown here is derived from an EMBL/GenBank/DDBJ whole genome shotgun (WGS) entry which is preliminary data.</text>
</comment>
<dbReference type="InterPro" id="IPR016024">
    <property type="entry name" value="ARM-type_fold"/>
</dbReference>
<proteinExistence type="predicted"/>
<dbReference type="EMBL" id="CAXAMN010001436">
    <property type="protein sequence ID" value="CAK8994372.1"/>
    <property type="molecule type" value="Genomic_DNA"/>
</dbReference>
<sequence length="1029" mass="113914">MAVEFMSRVAKSPCSLTACPARRLVPAAATPVVPLRQPLRSRPLPRQWDKFSTGVQQATPNLTSEGVSPGSPKAKASPEKSKEKTKDKTEKNKGGKSQGNPGKDKKPGKPTGEEFYSSIPAGTPFAKLGSLKDVAADPEAFPELLVQKLELCMQVYNFQKDDCMPEKEGKRFTLLEILHYWPSIEKEEVSKTRSNKKSPAISADDAVNSSTGPLFSSAGTESSEVSAKALTTPVLAAAVKVVRANAFRSMMHKERTPMDLLDGDDDEPLLEPTWPHLELVYELLMKIISAKDVDYSAAQSAGLDKPFVICLVNLMDTDDPREREVLKNLITKLFSKISNFRSTVRKSIQSFCQRAVSLEHGEAPAYGLSEVLEILAVRIVSGFATPLRKEQKDLLTEILMPLYKLDFLVSFHSQLKDVVRIFCKKDATLIKPVAQALLRYWPHCASSKQTIFLGELEDMIHTMPAVDFKSIGAACAQQISACCVSCHSEVAEKALGIWRHQPTVRSTVQNCREELPLVVSRLYSNVTQAWGPNVMSKTMDVLKNFMEADRELFDNCSSKHRKQADEADKKDAKREQRWAALQAMHDRAHPERVRSAAIQTKRQDRDREVKESGRPQLLEEVILKPDSSCALALSWDWADEPMKQQLLLKALLVNTDGKIVDAVHTRNITCFQSAVRLTARAPPQSQKDACCGTIWVSLDILPVDVAMIIYVVTPSTHTLLGEIAHNMSVAVDFNGNAMLGEINAEPPPNAKMGVVAYLKRLDWSSWSLVPKIDWTHAEHFMDAGEMLNKVVKEVLPSIPKKQRAQASFVAMSKGSVADCPVFHTAKGTPARVFVGVGWDFFDDKTSKIDVALVFFSMDGHHISTVSKDGETIKGAFHTGHGALSAGVFVEFDLLPIEVSVAFLVAHVSTEGSDYSTVQQPHCTVIDAQGREILRYFMPEDKRKPSGQTGLIMARMFWNQFHERWSFQALGNYCGGSSWSDSLEDMKALVTIPPSHFQTLLIEDEDSVMRGDHRSTTAASSSAQSVIMSL</sequence>
<feature type="compositionally biased region" description="Basic and acidic residues" evidence="1">
    <location>
        <begin position="584"/>
        <end position="594"/>
    </location>
</feature>
<feature type="compositionally biased region" description="Basic and acidic residues" evidence="1">
    <location>
        <begin position="601"/>
        <end position="612"/>
    </location>
</feature>
<feature type="compositionally biased region" description="Basic and acidic residues" evidence="1">
    <location>
        <begin position="563"/>
        <end position="576"/>
    </location>
</feature>
<feature type="compositionally biased region" description="Polar residues" evidence="1">
    <location>
        <begin position="207"/>
        <end position="219"/>
    </location>
</feature>
<reference evidence="2 3" key="1">
    <citation type="submission" date="2024-02" db="EMBL/GenBank/DDBJ databases">
        <authorList>
            <person name="Chen Y."/>
            <person name="Shah S."/>
            <person name="Dougan E. K."/>
            <person name="Thang M."/>
            <person name="Chan C."/>
        </authorList>
    </citation>
    <scope>NUCLEOTIDE SEQUENCE [LARGE SCALE GENOMIC DNA]</scope>
</reference>
<gene>
    <name evidence="2" type="ORF">CCMP2556_LOCUS3612</name>
</gene>